<evidence type="ECO:0000313" key="4">
    <source>
        <dbReference type="Proteomes" id="UP000215563"/>
    </source>
</evidence>
<dbReference type="AlphaFoldDB" id="A0A229REY1"/>
<comment type="caution">
    <text evidence="3">The sequence shown here is derived from an EMBL/GenBank/DDBJ whole genome shotgun (WGS) entry which is preliminary data.</text>
</comment>
<evidence type="ECO:0000313" key="3">
    <source>
        <dbReference type="EMBL" id="OXM45206.1"/>
    </source>
</evidence>
<dbReference type="RefSeq" id="WP_020636689.1">
    <property type="nucleotide sequence ID" value="NZ_KB913032.1"/>
</dbReference>
<dbReference type="PANTHER" id="PTHR48079">
    <property type="entry name" value="PROTEIN YEEZ"/>
    <property type="match status" value="1"/>
</dbReference>
<evidence type="ECO:0000259" key="2">
    <source>
        <dbReference type="Pfam" id="PF12146"/>
    </source>
</evidence>
<gene>
    <name evidence="3" type="ORF">CFP75_31950</name>
</gene>
<dbReference type="OrthoDB" id="3338687at2"/>
<dbReference type="InterPro" id="IPR051783">
    <property type="entry name" value="NAD(P)-dependent_oxidoreduct"/>
</dbReference>
<dbReference type="GO" id="GO:0005737">
    <property type="term" value="C:cytoplasm"/>
    <property type="evidence" value="ECO:0007669"/>
    <property type="project" value="TreeGrafter"/>
</dbReference>
<feature type="domain" description="Serine aminopeptidase S33" evidence="2">
    <location>
        <begin position="385"/>
        <end position="434"/>
    </location>
</feature>
<organism evidence="3 4">
    <name type="scientific">Amycolatopsis alba DSM 44262</name>
    <dbReference type="NCBI Taxonomy" id="1125972"/>
    <lineage>
        <taxon>Bacteria</taxon>
        <taxon>Bacillati</taxon>
        <taxon>Actinomycetota</taxon>
        <taxon>Actinomycetes</taxon>
        <taxon>Pseudonocardiales</taxon>
        <taxon>Pseudonocardiaceae</taxon>
        <taxon>Amycolatopsis</taxon>
    </lineage>
</organism>
<evidence type="ECO:0000259" key="1">
    <source>
        <dbReference type="Pfam" id="PF01370"/>
    </source>
</evidence>
<dbReference type="InterPro" id="IPR036291">
    <property type="entry name" value="NAD(P)-bd_dom_sf"/>
</dbReference>
<dbReference type="Pfam" id="PF12146">
    <property type="entry name" value="Hydrolase_4"/>
    <property type="match status" value="1"/>
</dbReference>
<dbReference type="InterPro" id="IPR022742">
    <property type="entry name" value="Hydrolase_4"/>
</dbReference>
<dbReference type="GO" id="GO:0004029">
    <property type="term" value="F:aldehyde dehydrogenase (NAD+) activity"/>
    <property type="evidence" value="ECO:0007669"/>
    <property type="project" value="TreeGrafter"/>
</dbReference>
<reference evidence="3 4" key="1">
    <citation type="submission" date="2017-07" db="EMBL/GenBank/DDBJ databases">
        <title>Amycolatopsis alba DSM 44262 Genome sequencing and assembly.</title>
        <authorList>
            <person name="Kaur N."/>
            <person name="Mayilraj S."/>
        </authorList>
    </citation>
    <scope>NUCLEOTIDE SEQUENCE [LARGE SCALE GENOMIC DNA]</scope>
    <source>
        <strain evidence="3 4">DSM 44262</strain>
    </source>
</reference>
<dbReference type="Gene3D" id="3.40.50.1820">
    <property type="entry name" value="alpha/beta hydrolase"/>
    <property type="match status" value="1"/>
</dbReference>
<dbReference type="SUPFAM" id="SSF51735">
    <property type="entry name" value="NAD(P)-binding Rossmann-fold domains"/>
    <property type="match status" value="1"/>
</dbReference>
<dbReference type="EMBL" id="NMQU01000106">
    <property type="protein sequence ID" value="OXM45206.1"/>
    <property type="molecule type" value="Genomic_DNA"/>
</dbReference>
<dbReference type="Gene3D" id="3.40.50.720">
    <property type="entry name" value="NAD(P)-binding Rossmann-like Domain"/>
    <property type="match status" value="1"/>
</dbReference>
<dbReference type="PANTHER" id="PTHR48079:SF6">
    <property type="entry name" value="NAD(P)-BINDING DOMAIN-CONTAINING PROTEIN-RELATED"/>
    <property type="match status" value="1"/>
</dbReference>
<keyword evidence="4" id="KW-1185">Reference proteome</keyword>
<feature type="domain" description="NAD-dependent epimerase/dehydratase" evidence="1">
    <location>
        <begin position="3"/>
        <end position="215"/>
    </location>
</feature>
<name>A0A229REY1_AMYAL</name>
<dbReference type="Proteomes" id="UP000215563">
    <property type="component" value="Unassembled WGS sequence"/>
</dbReference>
<sequence length="563" mass="59809">MKVAVTGATSDFGAAILPALCADPEIDEVIGLGRRPPRLCHPKLRSRRLDVRSPELAGVFDGCEAVLHLAFVVEEIRDKAEIHDINLRGSRNVIDSAARAGVERLVVASSVNAYGVGDLPKLVDEDVFPSGSPDHYYFYDKAEVEHYAEWWLRRHPGEMAIALLRSPYVIGPSFGNDGIDALTAPVLMLPEAGRAGYQFLHQRDLADAFHRAAKLSLVGPYNLGTQDWISARDLARMHGQLLAGVPEKPARRIADVLFRLGLFPASGQWVVPGDTCVDGSRFRAATGWAPALTSSEAAAIMVLHKGRPVLPARYALSGKAACERALEPATEILAGWVETVGGIRALVEESGGLEKALGRLEHVQRPVPSGSVHLEVHPAEGVRLGTVVVSAGPGLHARWCTPLAMSLARHGVEVVLVDLPGHGLSTGRRGRADREAVASALAAAIRYASTRSSMPPYLVRPEPVARRRRSGGLLAVTGQPPPPHVLGCLHGNADPLVVRRAIARTAKDQAAGAVLPPVAGVIPVAGPSVALAPGGLTPVRDAVLRVVRASAGRQAHAREEVQS</sequence>
<dbReference type="SUPFAM" id="SSF53474">
    <property type="entry name" value="alpha/beta-Hydrolases"/>
    <property type="match status" value="1"/>
</dbReference>
<accession>A0A229REY1</accession>
<dbReference type="InterPro" id="IPR001509">
    <property type="entry name" value="Epimerase_deHydtase"/>
</dbReference>
<dbReference type="InterPro" id="IPR029058">
    <property type="entry name" value="AB_hydrolase_fold"/>
</dbReference>
<protein>
    <submittedName>
        <fullName evidence="3">Epimerase</fullName>
    </submittedName>
</protein>
<dbReference type="Pfam" id="PF01370">
    <property type="entry name" value="Epimerase"/>
    <property type="match status" value="1"/>
</dbReference>
<proteinExistence type="predicted"/>